<dbReference type="EMBL" id="DVIQ01000081">
    <property type="protein sequence ID" value="HIS32442.1"/>
    <property type="molecule type" value="Genomic_DNA"/>
</dbReference>
<reference evidence="1" key="1">
    <citation type="submission" date="2020-10" db="EMBL/GenBank/DDBJ databases">
        <authorList>
            <person name="Gilroy R."/>
        </authorList>
    </citation>
    <scope>NUCLEOTIDE SEQUENCE</scope>
    <source>
        <strain evidence="1">CHK190-19873</strain>
    </source>
</reference>
<protein>
    <submittedName>
        <fullName evidence="1">Uncharacterized protein</fullName>
    </submittedName>
</protein>
<evidence type="ECO:0000313" key="2">
    <source>
        <dbReference type="Proteomes" id="UP000823935"/>
    </source>
</evidence>
<name>A0A9D1EUE1_9FIRM</name>
<dbReference type="Proteomes" id="UP000823935">
    <property type="component" value="Unassembled WGS sequence"/>
</dbReference>
<evidence type="ECO:0000313" key="1">
    <source>
        <dbReference type="EMBL" id="HIS32442.1"/>
    </source>
</evidence>
<reference evidence="1" key="2">
    <citation type="journal article" date="2021" name="PeerJ">
        <title>Extensive microbial diversity within the chicken gut microbiome revealed by metagenomics and culture.</title>
        <authorList>
            <person name="Gilroy R."/>
            <person name="Ravi A."/>
            <person name="Getino M."/>
            <person name="Pursley I."/>
            <person name="Horton D.L."/>
            <person name="Alikhan N.F."/>
            <person name="Baker D."/>
            <person name="Gharbi K."/>
            <person name="Hall N."/>
            <person name="Watson M."/>
            <person name="Adriaenssens E.M."/>
            <person name="Foster-Nyarko E."/>
            <person name="Jarju S."/>
            <person name="Secka A."/>
            <person name="Antonio M."/>
            <person name="Oren A."/>
            <person name="Chaudhuri R.R."/>
            <person name="La Ragione R."/>
            <person name="Hildebrand F."/>
            <person name="Pallen M.J."/>
        </authorList>
    </citation>
    <scope>NUCLEOTIDE SEQUENCE</scope>
    <source>
        <strain evidence="1">CHK190-19873</strain>
    </source>
</reference>
<organism evidence="1 2">
    <name type="scientific">Candidatus Limivivens intestinipullorum</name>
    <dbReference type="NCBI Taxonomy" id="2840858"/>
    <lineage>
        <taxon>Bacteria</taxon>
        <taxon>Bacillati</taxon>
        <taxon>Bacillota</taxon>
        <taxon>Clostridia</taxon>
        <taxon>Lachnospirales</taxon>
        <taxon>Lachnospiraceae</taxon>
        <taxon>Lachnospiraceae incertae sedis</taxon>
        <taxon>Candidatus Limivivens</taxon>
    </lineage>
</organism>
<gene>
    <name evidence="1" type="ORF">IAB44_13005</name>
</gene>
<accession>A0A9D1EUE1</accession>
<comment type="caution">
    <text evidence="1">The sequence shown here is derived from an EMBL/GenBank/DDBJ whole genome shotgun (WGS) entry which is preliminary data.</text>
</comment>
<sequence length="236" mass="27345">MKKFIKTDKYGELYIDRILFESYFPIIFTCKNDKNELFICVCCQNNSKGCKWLAGKTNGLSIVRMLRDEITIRELLLKYSSGKISIEYDNNEYTIAYGNSDWNEDSIFLPKEDSYMFAEEDEFADDISYYSALDQIIYEPENYSNVSKEVKESDDSFQLSGDSLNELILTTGSLIIRSEIKNSKTFKNLCVDLSSVTSEYKKQEEQRPVFTNIFKVYSNDFNIILDINENSFADAA</sequence>
<proteinExistence type="predicted"/>
<dbReference type="AlphaFoldDB" id="A0A9D1EUE1"/>